<proteinExistence type="predicted"/>
<evidence type="ECO:0000313" key="2">
    <source>
        <dbReference type="Proteomes" id="UP001183648"/>
    </source>
</evidence>
<comment type="caution">
    <text evidence="1">The sequence shown here is derived from an EMBL/GenBank/DDBJ whole genome shotgun (WGS) entry which is preliminary data.</text>
</comment>
<sequence length="57" mass="6480">MNSFILPETTAEHRRDLRREAARAHLATVARCCKPSEIRRLVSSLRDRTPGHRGARG</sequence>
<gene>
    <name evidence="1" type="ORF">J2S63_000347</name>
</gene>
<dbReference type="Proteomes" id="UP001183648">
    <property type="component" value="Unassembled WGS sequence"/>
</dbReference>
<dbReference type="EMBL" id="JAVDYG010000001">
    <property type="protein sequence ID" value="MDR7360794.1"/>
    <property type="molecule type" value="Genomic_DNA"/>
</dbReference>
<reference evidence="1 2" key="1">
    <citation type="submission" date="2023-07" db="EMBL/GenBank/DDBJ databases">
        <title>Sequencing the genomes of 1000 actinobacteria strains.</title>
        <authorList>
            <person name="Klenk H.-P."/>
        </authorList>
    </citation>
    <scope>NUCLEOTIDE SEQUENCE [LARGE SCALE GENOMIC DNA]</scope>
    <source>
        <strain evidence="1 2">DSM 19426</strain>
    </source>
</reference>
<protein>
    <submittedName>
        <fullName evidence="1">Alpha-D-ribose 1-methylphosphonate 5-triphosphate diphosphatase PhnM</fullName>
    </submittedName>
</protein>
<accession>A0ABU2BS37</accession>
<keyword evidence="2" id="KW-1185">Reference proteome</keyword>
<dbReference type="RefSeq" id="WP_310297806.1">
    <property type="nucleotide sequence ID" value="NZ_BAAAPS010000011.1"/>
</dbReference>
<name>A0ABU2BS37_9ACTN</name>
<evidence type="ECO:0000313" key="1">
    <source>
        <dbReference type="EMBL" id="MDR7360794.1"/>
    </source>
</evidence>
<organism evidence="1 2">
    <name type="scientific">Nocardioides marmoribigeumensis</name>
    <dbReference type="NCBI Taxonomy" id="433649"/>
    <lineage>
        <taxon>Bacteria</taxon>
        <taxon>Bacillati</taxon>
        <taxon>Actinomycetota</taxon>
        <taxon>Actinomycetes</taxon>
        <taxon>Propionibacteriales</taxon>
        <taxon>Nocardioidaceae</taxon>
        <taxon>Nocardioides</taxon>
    </lineage>
</organism>